<proteinExistence type="inferred from homology"/>
<dbReference type="PANTHER" id="PTHR37478:SF2">
    <property type="entry name" value="UPF0251 PROTEIN TK0562"/>
    <property type="match status" value="1"/>
</dbReference>
<accession>A0A1F4U7I0</accession>
<name>A0A1F4U7I0_UNCSA</name>
<protein>
    <recommendedName>
        <fullName evidence="2">UPF0251 protein A2438_00895</fullName>
    </recommendedName>
</protein>
<evidence type="ECO:0000256" key="2">
    <source>
        <dbReference type="HAMAP-Rule" id="MF_00674"/>
    </source>
</evidence>
<dbReference type="AlphaFoldDB" id="A0A1F4U7I0"/>
<dbReference type="PANTHER" id="PTHR37478">
    <property type="match status" value="1"/>
</dbReference>
<comment type="similarity">
    <text evidence="1 2">Belongs to the UPF0251 family.</text>
</comment>
<gene>
    <name evidence="3" type="ORF">A2438_00895</name>
</gene>
<dbReference type="Gene3D" id="1.10.10.10">
    <property type="entry name" value="Winged helix-like DNA-binding domain superfamily/Winged helix DNA-binding domain"/>
    <property type="match status" value="1"/>
</dbReference>
<dbReference type="Pfam" id="PF02001">
    <property type="entry name" value="DUF134"/>
    <property type="match status" value="1"/>
</dbReference>
<dbReference type="InterPro" id="IPR002852">
    <property type="entry name" value="UPF0251"/>
</dbReference>
<dbReference type="EMBL" id="MEUJ01000002">
    <property type="protein sequence ID" value="OGC40837.1"/>
    <property type="molecule type" value="Genomic_DNA"/>
</dbReference>
<dbReference type="SUPFAM" id="SSF88659">
    <property type="entry name" value="Sigma3 and sigma4 domains of RNA polymerase sigma factors"/>
    <property type="match status" value="1"/>
</dbReference>
<evidence type="ECO:0000313" key="4">
    <source>
        <dbReference type="Proteomes" id="UP000179242"/>
    </source>
</evidence>
<dbReference type="HAMAP" id="MF_00674">
    <property type="entry name" value="UPF0251"/>
    <property type="match status" value="1"/>
</dbReference>
<sequence>MTPRPRKWRFCHPFDGTNFYKPQGIPLSSLEIEEIGHDEYEAMRLCDVEGLEQSESAKKMGVSQQTISRLLSSGRKKMIGAISSGKALKIIGGEHIFPLRRFACGRRFRNGSPSTSSGQGGD</sequence>
<comment type="caution">
    <text evidence="3">The sequence shown here is derived from an EMBL/GenBank/DDBJ whole genome shotgun (WGS) entry which is preliminary data.</text>
</comment>
<evidence type="ECO:0000313" key="3">
    <source>
        <dbReference type="EMBL" id="OGC40837.1"/>
    </source>
</evidence>
<dbReference type="InterPro" id="IPR013324">
    <property type="entry name" value="RNA_pol_sigma_r3/r4-like"/>
</dbReference>
<dbReference type="Proteomes" id="UP000179242">
    <property type="component" value="Unassembled WGS sequence"/>
</dbReference>
<organism evidence="3 4">
    <name type="scientific">candidate division WOR-1 bacterium RIFOXYC2_FULL_46_14</name>
    <dbReference type="NCBI Taxonomy" id="1802587"/>
    <lineage>
        <taxon>Bacteria</taxon>
        <taxon>Bacillati</taxon>
        <taxon>Saganbacteria</taxon>
    </lineage>
</organism>
<evidence type="ECO:0000256" key="1">
    <source>
        <dbReference type="ARBA" id="ARBA00009350"/>
    </source>
</evidence>
<dbReference type="InterPro" id="IPR036388">
    <property type="entry name" value="WH-like_DNA-bd_sf"/>
</dbReference>
<reference evidence="3 4" key="1">
    <citation type="journal article" date="2016" name="Nat. Commun.">
        <title>Thousands of microbial genomes shed light on interconnected biogeochemical processes in an aquifer system.</title>
        <authorList>
            <person name="Anantharaman K."/>
            <person name="Brown C.T."/>
            <person name="Hug L.A."/>
            <person name="Sharon I."/>
            <person name="Castelle C.J."/>
            <person name="Probst A.J."/>
            <person name="Thomas B.C."/>
            <person name="Singh A."/>
            <person name="Wilkins M.J."/>
            <person name="Karaoz U."/>
            <person name="Brodie E.L."/>
            <person name="Williams K.H."/>
            <person name="Hubbard S.S."/>
            <person name="Banfield J.F."/>
        </authorList>
    </citation>
    <scope>NUCLEOTIDE SEQUENCE [LARGE SCALE GENOMIC DNA]</scope>
</reference>